<dbReference type="GO" id="GO:0005886">
    <property type="term" value="C:plasma membrane"/>
    <property type="evidence" value="ECO:0007669"/>
    <property type="project" value="UniProtKB-SubCell"/>
</dbReference>
<dbReference type="PANTHER" id="PTHR30250:SF11">
    <property type="entry name" value="O-ANTIGEN TRANSPORTER-RELATED"/>
    <property type="match status" value="1"/>
</dbReference>
<dbReference type="AlphaFoldDB" id="A0A809RD04"/>
<dbReference type="RefSeq" id="WP_162083564.1">
    <property type="nucleotide sequence ID" value="NZ_AP021881.1"/>
</dbReference>
<dbReference type="InterPro" id="IPR050833">
    <property type="entry name" value="Poly_Biosynth_Transport"/>
</dbReference>
<feature type="transmembrane region" description="Helical" evidence="6">
    <location>
        <begin position="36"/>
        <end position="60"/>
    </location>
</feature>
<evidence type="ECO:0000256" key="5">
    <source>
        <dbReference type="ARBA" id="ARBA00023136"/>
    </source>
</evidence>
<dbReference type="EMBL" id="AP021881">
    <property type="protein sequence ID" value="BBO99524.1"/>
    <property type="molecule type" value="Genomic_DNA"/>
</dbReference>
<dbReference type="Pfam" id="PF01943">
    <property type="entry name" value="Polysacc_synt"/>
    <property type="match status" value="1"/>
</dbReference>
<feature type="transmembrane region" description="Helical" evidence="6">
    <location>
        <begin position="80"/>
        <end position="99"/>
    </location>
</feature>
<dbReference type="InterPro" id="IPR002797">
    <property type="entry name" value="Polysacc_synth"/>
</dbReference>
<dbReference type="KEGG" id="sniv:SFSGTM_02330"/>
<feature type="transmembrane region" description="Helical" evidence="6">
    <location>
        <begin position="319"/>
        <end position="338"/>
    </location>
</feature>
<evidence type="ECO:0000256" key="2">
    <source>
        <dbReference type="ARBA" id="ARBA00022475"/>
    </source>
</evidence>
<keyword evidence="3 6" id="KW-0812">Transmembrane</keyword>
<evidence type="ECO:0000256" key="4">
    <source>
        <dbReference type="ARBA" id="ARBA00022989"/>
    </source>
</evidence>
<evidence type="ECO:0000313" key="8">
    <source>
        <dbReference type="Proteomes" id="UP000463939"/>
    </source>
</evidence>
<evidence type="ECO:0000313" key="7">
    <source>
        <dbReference type="EMBL" id="BBO99524.1"/>
    </source>
</evidence>
<feature type="transmembrane region" description="Helical" evidence="6">
    <location>
        <begin position="404"/>
        <end position="420"/>
    </location>
</feature>
<gene>
    <name evidence="7" type="ORF">SFSGTM_02330</name>
</gene>
<evidence type="ECO:0008006" key="9">
    <source>
        <dbReference type="Google" id="ProtNLM"/>
    </source>
</evidence>
<comment type="subcellular location">
    <subcellularLocation>
        <location evidence="1">Cell membrane</location>
        <topology evidence="1">Multi-pass membrane protein</topology>
    </subcellularLocation>
</comment>
<organism evidence="7 8">
    <name type="scientific">Sulfuriferula nivalis</name>
    <dbReference type="NCBI Taxonomy" id="2675298"/>
    <lineage>
        <taxon>Bacteria</taxon>
        <taxon>Pseudomonadati</taxon>
        <taxon>Pseudomonadota</taxon>
        <taxon>Betaproteobacteria</taxon>
        <taxon>Nitrosomonadales</taxon>
        <taxon>Sulfuricellaceae</taxon>
        <taxon>Sulfuriferula</taxon>
    </lineage>
</organism>
<evidence type="ECO:0000256" key="3">
    <source>
        <dbReference type="ARBA" id="ARBA00022692"/>
    </source>
</evidence>
<proteinExistence type="predicted"/>
<dbReference type="PANTHER" id="PTHR30250">
    <property type="entry name" value="PST FAMILY PREDICTED COLANIC ACID TRANSPORTER"/>
    <property type="match status" value="1"/>
</dbReference>
<protein>
    <recommendedName>
        <fullName evidence="9">Polysaccharide biosynthesis protein</fullName>
    </recommendedName>
</protein>
<keyword evidence="8" id="KW-1185">Reference proteome</keyword>
<feature type="transmembrane region" description="Helical" evidence="6">
    <location>
        <begin position="12"/>
        <end position="30"/>
    </location>
</feature>
<dbReference type="Proteomes" id="UP000463939">
    <property type="component" value="Chromosome"/>
</dbReference>
<keyword evidence="5 6" id="KW-0472">Membrane</keyword>
<evidence type="ECO:0000256" key="6">
    <source>
        <dbReference type="SAM" id="Phobius"/>
    </source>
</evidence>
<reference evidence="8" key="1">
    <citation type="submission" date="2019-11" db="EMBL/GenBank/DDBJ databases">
        <title>Isolation and characterization of a novel species in the genus Sulfuriferula.</title>
        <authorList>
            <person name="Mochizuki J."/>
            <person name="Kojima H."/>
            <person name="Fukui M."/>
        </authorList>
    </citation>
    <scope>NUCLEOTIDE SEQUENCE [LARGE SCALE GENOMIC DNA]</scope>
    <source>
        <strain evidence="8">SGTM</strain>
    </source>
</reference>
<name>A0A809RD04_9PROT</name>
<sequence>MKNIFFMGSSTAIRLVFGLLTFSILARLLGPASFGLFMVWLSIATLLGLIANYGFSPYLLREIGVKPDTAHTLMSEVLSAKILISGILILAALCAMPFIAATNRWVFLTIMLALLIDSVTDFLNVGYRATNRYAAETRIATIASAMQFTIIAASVWYAPSVLAAALGFLISRIGVLTLTWWDQAQYFANLRPAPLHRAIHQLRLGLSYAVDFALQSLFGQIDSVVLNFYLGPAAVGLYQAGMRLVLGGAQAANVLSNVFIPRISGVIHNATQLQHEGQRLQTAFITVGALFGLILAIGAKPIVYLLFGEQFNDLVNLLPWFGLLFFVRFLASAFGIMLTSAGRQKFRAKINAAQWIIILTIATVLIPQYGDIGWILSLTIGNLLLAIVYFVASIKFVRPTRSNTLIAFVSCGAFFPFLHFN</sequence>
<feature type="transmembrane region" description="Helical" evidence="6">
    <location>
        <begin position="372"/>
        <end position="392"/>
    </location>
</feature>
<evidence type="ECO:0000256" key="1">
    <source>
        <dbReference type="ARBA" id="ARBA00004651"/>
    </source>
</evidence>
<accession>A0A809RD04</accession>
<keyword evidence="2" id="KW-1003">Cell membrane</keyword>
<keyword evidence="4 6" id="KW-1133">Transmembrane helix</keyword>
<feature type="transmembrane region" description="Helical" evidence="6">
    <location>
        <begin position="105"/>
        <end position="127"/>
    </location>
</feature>
<feature type="transmembrane region" description="Helical" evidence="6">
    <location>
        <begin position="283"/>
        <end position="307"/>
    </location>
</feature>
<feature type="transmembrane region" description="Helical" evidence="6">
    <location>
        <begin position="350"/>
        <end position="366"/>
    </location>
</feature>